<name>A0A6C0M1D5_9ZZZZ</name>
<dbReference type="AlphaFoldDB" id="A0A6C0M1D5"/>
<dbReference type="EMBL" id="MN740612">
    <property type="protein sequence ID" value="QHU35811.1"/>
    <property type="molecule type" value="Genomic_DNA"/>
</dbReference>
<sequence length="103" mass="11851">MTMSHTTIYAVVERCILSTCEMISLTPMNIDGHDLRNITCVQELVVPYDIKEDNNVIVISKRDKSCVCSVVPYSTYNYNTTKINDDEILYTTYIPLNSWYGVR</sequence>
<proteinExistence type="predicted"/>
<accession>A0A6C0M1D5</accession>
<organism evidence="1">
    <name type="scientific">viral metagenome</name>
    <dbReference type="NCBI Taxonomy" id="1070528"/>
    <lineage>
        <taxon>unclassified sequences</taxon>
        <taxon>metagenomes</taxon>
        <taxon>organismal metagenomes</taxon>
    </lineage>
</organism>
<reference evidence="1" key="1">
    <citation type="journal article" date="2020" name="Nature">
        <title>Giant virus diversity and host interactions through global metagenomics.</title>
        <authorList>
            <person name="Schulz F."/>
            <person name="Roux S."/>
            <person name="Paez-Espino D."/>
            <person name="Jungbluth S."/>
            <person name="Walsh D.A."/>
            <person name="Denef V.J."/>
            <person name="McMahon K.D."/>
            <person name="Konstantinidis K.T."/>
            <person name="Eloe-Fadrosh E.A."/>
            <person name="Kyrpides N.C."/>
            <person name="Woyke T."/>
        </authorList>
    </citation>
    <scope>NUCLEOTIDE SEQUENCE</scope>
    <source>
        <strain evidence="1">GVMAG-S-1035085-51</strain>
    </source>
</reference>
<evidence type="ECO:0000313" key="1">
    <source>
        <dbReference type="EMBL" id="QHU35811.1"/>
    </source>
</evidence>
<protein>
    <submittedName>
        <fullName evidence="1">Uncharacterized protein</fullName>
    </submittedName>
</protein>